<evidence type="ECO:0000256" key="8">
    <source>
        <dbReference type="RuleBase" id="RU366017"/>
    </source>
</evidence>
<evidence type="ECO:0000256" key="2">
    <source>
        <dbReference type="ARBA" id="ARBA00007647"/>
    </source>
</evidence>
<dbReference type="AlphaFoldDB" id="A0A3B4DGV0"/>
<dbReference type="GeneTree" id="ENSGT00530000064359"/>
<evidence type="ECO:0000256" key="5">
    <source>
        <dbReference type="ARBA" id="ARBA00022692"/>
    </source>
</evidence>
<keyword evidence="7" id="KW-0472">Membrane</keyword>
<evidence type="ECO:0000256" key="1">
    <source>
        <dbReference type="ARBA" id="ARBA00004167"/>
    </source>
</evidence>
<evidence type="ECO:0000313" key="10">
    <source>
        <dbReference type="Proteomes" id="UP001501920"/>
    </source>
</evidence>
<dbReference type="GO" id="GO:0005737">
    <property type="term" value="C:cytoplasm"/>
    <property type="evidence" value="ECO:0007669"/>
    <property type="project" value="TreeGrafter"/>
</dbReference>
<reference evidence="9 10" key="1">
    <citation type="submission" date="2020-10" db="EMBL/GenBank/DDBJ databases">
        <title>Pygocentrus nattereri (red-bellied piranha) genome, fPygNat1, primary haplotype.</title>
        <authorList>
            <person name="Myers G."/>
            <person name="Meyer A."/>
            <person name="Karagic N."/>
            <person name="Pippel M."/>
            <person name="Winkler S."/>
            <person name="Tracey A."/>
            <person name="Wood J."/>
            <person name="Formenti G."/>
            <person name="Howe K."/>
            <person name="Fedrigo O."/>
            <person name="Jarvis E.D."/>
        </authorList>
    </citation>
    <scope>NUCLEOTIDE SEQUENCE [LARGE SCALE GENOMIC DNA]</scope>
</reference>
<keyword evidence="10" id="KW-1185">Reference proteome</keyword>
<keyword evidence="4 8" id="KW-0808">Transferase</keyword>
<dbReference type="Proteomes" id="UP001501920">
    <property type="component" value="Chromosome 7"/>
</dbReference>
<sequence length="414" mass="47655">TITKPFIVYPDRTGTHKEIVHQETSGPMIKVVNHKAYVISSYVEHRLSSKTIRTVAIVFRSEQVQYYCLLCCNGINISAAARLDIHSDHFEFDYGTADITCQVPTTCTTPAYVAITSKTHEWGRSVWNIQSFQPVGNQQPRTENFAYAFTVCISVMYDYMNVLGLVQAMEMFKLLGVQKVAIYKTSCYPDTQKVLDYYVRQGFVDIIPWTVSSYIKVARGWKKSDSPGELEFFGQIVALNDCVYRYMYESQYVALQDLDELILPLKEDNWTRLIPQLEKIYQHHAGFEFENNVFPISLSSNKKPENTPGFWKQFKGENILPHVYRIPNDPNVFNNFKVIVNPRLVFKATVHGVLDSASGTVRVDPKIARMYHIKRYPSKNVRANSVIRDTRLWDYVDKLIPAVSEVLRQALNIQ</sequence>
<dbReference type="EC" id="2.4.1.-" evidence="8"/>
<dbReference type="PANTHER" id="PTHR21461">
    <property type="entry name" value="GLYCOSYLTRANSFERASE FAMILY 92 PROTEIN"/>
    <property type="match status" value="1"/>
</dbReference>
<name>A0A3B4DGV0_PYGNA</name>
<proteinExistence type="inferred from homology"/>
<evidence type="ECO:0000256" key="4">
    <source>
        <dbReference type="ARBA" id="ARBA00022679"/>
    </source>
</evidence>
<keyword evidence="3 8" id="KW-0328">Glycosyltransferase</keyword>
<dbReference type="InterPro" id="IPR008166">
    <property type="entry name" value="Glyco_transf_92"/>
</dbReference>
<reference evidence="9" key="2">
    <citation type="submission" date="2025-08" db="UniProtKB">
        <authorList>
            <consortium name="Ensembl"/>
        </authorList>
    </citation>
    <scope>IDENTIFICATION</scope>
</reference>
<reference evidence="9" key="3">
    <citation type="submission" date="2025-09" db="UniProtKB">
        <authorList>
            <consortium name="Ensembl"/>
        </authorList>
    </citation>
    <scope>IDENTIFICATION</scope>
</reference>
<comment type="similarity">
    <text evidence="2 8">Belongs to the glycosyltransferase 92 family.</text>
</comment>
<dbReference type="Pfam" id="PF01697">
    <property type="entry name" value="Glyco_transf_92"/>
    <property type="match status" value="1"/>
</dbReference>
<dbReference type="Ensembl" id="ENSPNAT00000041352.2">
    <property type="protein sequence ID" value="ENSPNAP00000022668.2"/>
    <property type="gene ID" value="ENSPNAG00000036295.1"/>
</dbReference>
<dbReference type="PANTHER" id="PTHR21461:SF52">
    <property type="entry name" value="GLYCOSYLTRANSFERASE FAMILY 92 PROTEIN"/>
    <property type="match status" value="1"/>
</dbReference>
<keyword evidence="5" id="KW-0812">Transmembrane</keyword>
<evidence type="ECO:0000256" key="6">
    <source>
        <dbReference type="ARBA" id="ARBA00022989"/>
    </source>
</evidence>
<accession>A0A3B4DGV0</accession>
<dbReference type="GO" id="GO:0016757">
    <property type="term" value="F:glycosyltransferase activity"/>
    <property type="evidence" value="ECO:0007669"/>
    <property type="project" value="UniProtKB-UniRule"/>
</dbReference>
<evidence type="ECO:0000256" key="7">
    <source>
        <dbReference type="ARBA" id="ARBA00023136"/>
    </source>
</evidence>
<comment type="subcellular location">
    <subcellularLocation>
        <location evidence="1">Membrane</location>
        <topology evidence="1">Single-pass membrane protein</topology>
    </subcellularLocation>
</comment>
<protein>
    <recommendedName>
        <fullName evidence="8">Glycosyltransferase family 92 protein</fullName>
        <ecNumber evidence="8">2.4.1.-</ecNumber>
    </recommendedName>
</protein>
<keyword evidence="6" id="KW-1133">Transmembrane helix</keyword>
<evidence type="ECO:0000313" key="9">
    <source>
        <dbReference type="Ensembl" id="ENSPNAP00000022668.2"/>
    </source>
</evidence>
<dbReference type="GO" id="GO:0016020">
    <property type="term" value="C:membrane"/>
    <property type="evidence" value="ECO:0007669"/>
    <property type="project" value="UniProtKB-SubCell"/>
</dbReference>
<evidence type="ECO:0000256" key="3">
    <source>
        <dbReference type="ARBA" id="ARBA00022676"/>
    </source>
</evidence>
<organism evidence="9 10">
    <name type="scientific">Pygocentrus nattereri</name>
    <name type="common">Red-bellied piranha</name>
    <dbReference type="NCBI Taxonomy" id="42514"/>
    <lineage>
        <taxon>Eukaryota</taxon>
        <taxon>Metazoa</taxon>
        <taxon>Chordata</taxon>
        <taxon>Craniata</taxon>
        <taxon>Vertebrata</taxon>
        <taxon>Euteleostomi</taxon>
        <taxon>Actinopterygii</taxon>
        <taxon>Neopterygii</taxon>
        <taxon>Teleostei</taxon>
        <taxon>Ostariophysi</taxon>
        <taxon>Characiformes</taxon>
        <taxon>Characoidei</taxon>
        <taxon>Pygocentrus</taxon>
    </lineage>
</organism>